<dbReference type="AlphaFoldDB" id="A0AAU8AAU4"/>
<sequence>MKTDLRLNVLRNWRFLLEWATFISIICMVVVFALTASILPAPAPSPDADGLVAKYGMRTVLFILFALGGGVCGLLFLLSRFPRLYRYPVKINADNVELQYHIAKIALCTGQLIAVVVTCILMLRVYEQNITLHSPDFRNMLIRSAVAGGAVYLVYFLAARRYR</sequence>
<keyword evidence="1" id="KW-1133">Transmembrane helix</keyword>
<organism evidence="2">
    <name type="scientific">Christensenella massiliensis</name>
    <dbReference type="NCBI Taxonomy" id="1805714"/>
    <lineage>
        <taxon>Bacteria</taxon>
        <taxon>Bacillati</taxon>
        <taxon>Bacillota</taxon>
        <taxon>Clostridia</taxon>
        <taxon>Christensenellales</taxon>
        <taxon>Christensenellaceae</taxon>
        <taxon>Christensenella</taxon>
    </lineage>
</organism>
<evidence type="ECO:0000256" key="1">
    <source>
        <dbReference type="SAM" id="Phobius"/>
    </source>
</evidence>
<keyword evidence="1" id="KW-0472">Membrane</keyword>
<name>A0AAU8AAU4_9FIRM</name>
<evidence type="ECO:0008006" key="3">
    <source>
        <dbReference type="Google" id="ProtNLM"/>
    </source>
</evidence>
<dbReference type="RefSeq" id="WP_079546808.1">
    <property type="nucleotide sequence ID" value="NZ_CP117826.1"/>
</dbReference>
<feature type="transmembrane region" description="Helical" evidence="1">
    <location>
        <begin position="59"/>
        <end position="81"/>
    </location>
</feature>
<keyword evidence="1" id="KW-0812">Transmembrane</keyword>
<feature type="transmembrane region" description="Helical" evidence="1">
    <location>
        <begin position="16"/>
        <end position="39"/>
    </location>
</feature>
<gene>
    <name evidence="2" type="ORF">PUP29_05270</name>
</gene>
<feature type="transmembrane region" description="Helical" evidence="1">
    <location>
        <begin position="140"/>
        <end position="158"/>
    </location>
</feature>
<dbReference type="EMBL" id="CP117826">
    <property type="protein sequence ID" value="XCC63326.1"/>
    <property type="molecule type" value="Genomic_DNA"/>
</dbReference>
<reference evidence="2" key="1">
    <citation type="submission" date="2023-02" db="EMBL/GenBank/DDBJ databases">
        <title>Gut commensal Christensenella minuta modulates host metabolism via a new class of secondary bile acids.</title>
        <authorList>
            <person name="Liu C."/>
        </authorList>
    </citation>
    <scope>NUCLEOTIDE SEQUENCE</scope>
    <source>
        <strain evidence="2">CA70</strain>
    </source>
</reference>
<protein>
    <recommendedName>
        <fullName evidence="3">DUF2975 domain-containing protein</fullName>
    </recommendedName>
</protein>
<proteinExistence type="predicted"/>
<feature type="transmembrane region" description="Helical" evidence="1">
    <location>
        <begin position="102"/>
        <end position="125"/>
    </location>
</feature>
<accession>A0AAU8AAU4</accession>
<evidence type="ECO:0000313" key="2">
    <source>
        <dbReference type="EMBL" id="XCC63326.1"/>
    </source>
</evidence>